<dbReference type="Pfam" id="PF20419">
    <property type="entry name" value="DUF6701"/>
    <property type="match status" value="1"/>
</dbReference>
<organism evidence="4 5">
    <name type="scientific">Marinobacter panjinensis</name>
    <dbReference type="NCBI Taxonomy" id="2576384"/>
    <lineage>
        <taxon>Bacteria</taxon>
        <taxon>Pseudomonadati</taxon>
        <taxon>Pseudomonadota</taxon>
        <taxon>Gammaproteobacteria</taxon>
        <taxon>Pseudomonadales</taxon>
        <taxon>Marinobacteraceae</taxon>
        <taxon>Marinobacter</taxon>
    </lineage>
</organism>
<comment type="caution">
    <text evidence="4">The sequence shown here is derived from an EMBL/GenBank/DDBJ whole genome shotgun (WGS) entry which is preliminary data.</text>
</comment>
<dbReference type="Pfam" id="PF13385">
    <property type="entry name" value="Laminin_G_3"/>
    <property type="match status" value="1"/>
</dbReference>
<feature type="chain" id="PRO_5020411878" evidence="2">
    <location>
        <begin position="36"/>
        <end position="1222"/>
    </location>
</feature>
<dbReference type="Gene3D" id="2.60.40.2030">
    <property type="match status" value="1"/>
</dbReference>
<protein>
    <submittedName>
        <fullName evidence="4">LamG domain-containing protein</fullName>
    </submittedName>
</protein>
<feature type="signal peptide" evidence="2">
    <location>
        <begin position="1"/>
        <end position="35"/>
    </location>
</feature>
<dbReference type="SUPFAM" id="SSF141072">
    <property type="entry name" value="CalX-like"/>
    <property type="match status" value="1"/>
</dbReference>
<dbReference type="SUPFAM" id="SSF49899">
    <property type="entry name" value="Concanavalin A-like lectins/glucanases"/>
    <property type="match status" value="1"/>
</dbReference>
<feature type="domain" description="DUF6701" evidence="3">
    <location>
        <begin position="640"/>
        <end position="1222"/>
    </location>
</feature>
<accession>A0A4U6QS15</accession>
<feature type="region of interest" description="Disordered" evidence="1">
    <location>
        <begin position="166"/>
        <end position="207"/>
    </location>
</feature>
<dbReference type="InterPro" id="IPR038081">
    <property type="entry name" value="CalX-like_sf"/>
</dbReference>
<gene>
    <name evidence="4" type="ORF">FDP08_19860</name>
</gene>
<dbReference type="EMBL" id="SZYH01000003">
    <property type="protein sequence ID" value="TKV63359.1"/>
    <property type="molecule type" value="Genomic_DNA"/>
</dbReference>
<dbReference type="Gene3D" id="2.60.120.200">
    <property type="match status" value="1"/>
</dbReference>
<dbReference type="InterPro" id="IPR046524">
    <property type="entry name" value="DUF6701"/>
</dbReference>
<name>A0A4U6QS15_9GAMM</name>
<dbReference type="Proteomes" id="UP000308488">
    <property type="component" value="Unassembled WGS sequence"/>
</dbReference>
<proteinExistence type="predicted"/>
<dbReference type="InterPro" id="IPR013320">
    <property type="entry name" value="ConA-like_dom_sf"/>
</dbReference>
<sequence length="1222" mass="128586">MTRWWTASRNSVLSRLCLRGLVALGAVFYSGAVWAACSADFHGLVTINEVHQLSQGSNNDRFIEIKVLSAGITAADYDGWTLSACTDVDCTGDLSVAGMDDSTYPWISAGNSIITSEDFIDLSDGMDVILKDSSGDTIDYLSVGEFYNQRDEECEPAYDWEAEGSNTKTLNRQPDGAGSWGGDSGASGETTEGNTNDGDVGGPGIDLSGATVFQGEDAIFTVTLSESASEDLRVDYQTRDDTAVAGIDYTATTGTITIASGDLTAQVTVPTRVSGSTELRRFYLSLSNARNEAGEPFGVLESQLGVGLILPEPLVTYRMEQLDWSGNPGEVLDASGNGRNATALNGATTGQAGSAIPGNPGTCRYGDFDGANDQLRDTDAGDYLNGLGAVTVMAWVYNGAQLAGNDRGIFFTDDPASGRDNRFGLRYDTAGFFGNQQNVIKASISSDDCNASEECLQVETVGNVMVRDEWQHLAMTWERGRGIKVFVDGVEVGVSASEGTGGDGLLARVGRLDIGQGAKNQRWLGRIDEFRIFGAALSAEKIDQKRRLTFPCNIGPDHIRLTHPGSGLTCSPADITVTACADEDCSTLFSDPVTVDFSSPTENWSPDPITFTETTNVLLQYTTAETVTLNAQASSPLATNPPRCFSGGLETCEMTFLDAGFIIDVPAHTSAVAAGGTIAAVRKEDTSQRCVPGFSDVTRDVALWSTYSDPSSGTEAVVIGAQPVAKASPGTVNTFDFNANGIAAFDLTYPDVGRVGLNARYDGSEANGDAGLVLIGQADFIARPDRFRLDVPGNPQATDASGSIFRTAGESFEITVSALNANGDLTPNFGQESSPESVGLESLLIAPSGGEDPPIGGGFGAFGQACDGTSAANGSACGEFNWPEVGIIALTPRLAGGSGYLGFEDVVGTRLDNVGRFIPARFELTVAEAGIVDPFCTASTTDFAYMGQSLNWQNGFEPIITVDALNAAGTVTQNYTSGDFLKLDALDLARVAGSNDNTAVDGPGNPFPVTATLAGMTLSNLGAGQVQYIFSAADTLVFDKTTDSRVAPFTPDYSIELSGLEDSDGVTASPQTPMELSPSFGFQIRYGRLNIDNAYGPETADLTVPFRADYYTGSEFVLNEADSCWVYDSGTMVSLDESGLSGGSTSVIAASDTLLVGEPPAGSELILSAPGEGNTGDVGVTFSVPDWLQGDYNDDGALENPSALATFGVYRGHDRVIYWRER</sequence>
<evidence type="ECO:0000313" key="5">
    <source>
        <dbReference type="Proteomes" id="UP000308488"/>
    </source>
</evidence>
<reference evidence="4 5" key="1">
    <citation type="submission" date="2019-05" db="EMBL/GenBank/DDBJ databases">
        <title>Marinobacter panjinensis sp. nov., a moderately halophilic bacterium isolated from sea tidal flat environment.</title>
        <authorList>
            <person name="Yang W."/>
            <person name="An M."/>
            <person name="He W."/>
            <person name="Luo X."/>
            <person name="Zhu L."/>
            <person name="Chen G."/>
            <person name="Zhang Y."/>
            <person name="Wang Y."/>
        </authorList>
    </citation>
    <scope>NUCLEOTIDE SEQUENCE [LARGE SCALE GENOMIC DNA]</scope>
    <source>
        <strain evidence="4 5">PJ-16</strain>
    </source>
</reference>
<evidence type="ECO:0000256" key="1">
    <source>
        <dbReference type="SAM" id="MobiDB-lite"/>
    </source>
</evidence>
<evidence type="ECO:0000259" key="3">
    <source>
        <dbReference type="Pfam" id="PF20419"/>
    </source>
</evidence>
<keyword evidence="2" id="KW-0732">Signal</keyword>
<dbReference type="OrthoDB" id="9790247at2"/>
<keyword evidence="5" id="KW-1185">Reference proteome</keyword>
<dbReference type="AlphaFoldDB" id="A0A4U6QS15"/>
<evidence type="ECO:0000313" key="4">
    <source>
        <dbReference type="EMBL" id="TKV63359.1"/>
    </source>
</evidence>
<evidence type="ECO:0000256" key="2">
    <source>
        <dbReference type="SAM" id="SignalP"/>
    </source>
</evidence>